<keyword evidence="4" id="KW-0460">Magnesium</keyword>
<evidence type="ECO:0000256" key="5">
    <source>
        <dbReference type="ARBA" id="ARBA00022884"/>
    </source>
</evidence>
<gene>
    <name evidence="8" type="ORF">BV61_02385</name>
</gene>
<dbReference type="EMBL" id="MWLD01000031">
    <property type="protein sequence ID" value="OOV34638.1"/>
    <property type="molecule type" value="Genomic_DNA"/>
</dbReference>
<dbReference type="Pfam" id="PF10150">
    <property type="entry name" value="RNase_E_G"/>
    <property type="match status" value="1"/>
</dbReference>
<dbReference type="CDD" id="cd04453">
    <property type="entry name" value="S1_RNase_E"/>
    <property type="match status" value="1"/>
</dbReference>
<feature type="region of interest" description="Disordered" evidence="6">
    <location>
        <begin position="423"/>
        <end position="490"/>
    </location>
</feature>
<keyword evidence="2" id="KW-0479">Metal-binding</keyword>
<protein>
    <submittedName>
        <fullName evidence="8">Ribonuclease E</fullName>
    </submittedName>
</protein>
<dbReference type="PANTHER" id="PTHR30001">
    <property type="entry name" value="RIBONUCLEASE"/>
    <property type="match status" value="1"/>
</dbReference>
<feature type="compositionally biased region" description="Low complexity" evidence="6">
    <location>
        <begin position="575"/>
        <end position="589"/>
    </location>
</feature>
<dbReference type="GO" id="GO:0006364">
    <property type="term" value="P:rRNA processing"/>
    <property type="evidence" value="ECO:0007669"/>
    <property type="project" value="TreeGrafter"/>
</dbReference>
<dbReference type="InterPro" id="IPR019307">
    <property type="entry name" value="RNA-bd_AU-1/RNase_E/G"/>
</dbReference>
<dbReference type="GO" id="GO:0046872">
    <property type="term" value="F:metal ion binding"/>
    <property type="evidence" value="ECO:0007669"/>
    <property type="project" value="UniProtKB-KW"/>
</dbReference>
<dbReference type="PROSITE" id="PS50126">
    <property type="entry name" value="S1"/>
    <property type="match status" value="1"/>
</dbReference>
<dbReference type="GO" id="GO:0004540">
    <property type="term" value="F:RNA nuclease activity"/>
    <property type="evidence" value="ECO:0007669"/>
    <property type="project" value="InterPro"/>
</dbReference>
<evidence type="ECO:0000256" key="1">
    <source>
        <dbReference type="ARBA" id="ARBA00001946"/>
    </source>
</evidence>
<accession>A0A1T1D1M5</accession>
<dbReference type="NCBIfam" id="TIGR00757">
    <property type="entry name" value="RNaseEG"/>
    <property type="match status" value="1"/>
</dbReference>
<dbReference type="GO" id="GO:0003723">
    <property type="term" value="F:RNA binding"/>
    <property type="evidence" value="ECO:0007669"/>
    <property type="project" value="UniProtKB-KW"/>
</dbReference>
<keyword evidence="9" id="KW-1185">Reference proteome</keyword>
<dbReference type="SMART" id="SM00316">
    <property type="entry name" value="S1"/>
    <property type="match status" value="1"/>
</dbReference>
<keyword evidence="5" id="KW-0694">RNA-binding</keyword>
<comment type="caution">
    <text evidence="8">The sequence shown here is derived from an EMBL/GenBank/DDBJ whole genome shotgun (WGS) entry which is preliminary data.</text>
</comment>
<dbReference type="InterPro" id="IPR003029">
    <property type="entry name" value="S1_domain"/>
</dbReference>
<evidence type="ECO:0000259" key="7">
    <source>
        <dbReference type="PROSITE" id="PS50126"/>
    </source>
</evidence>
<dbReference type="GO" id="GO:0005737">
    <property type="term" value="C:cytoplasm"/>
    <property type="evidence" value="ECO:0007669"/>
    <property type="project" value="TreeGrafter"/>
</dbReference>
<dbReference type="GO" id="GO:0016787">
    <property type="term" value="F:hydrolase activity"/>
    <property type="evidence" value="ECO:0007669"/>
    <property type="project" value="UniProtKB-KW"/>
</dbReference>
<name>A0A1T1D1M5_9SYNE</name>
<evidence type="ECO:0000313" key="8">
    <source>
        <dbReference type="EMBL" id="OOV34638.1"/>
    </source>
</evidence>
<dbReference type="AlphaFoldDB" id="A0A1T1D1M5"/>
<feature type="region of interest" description="Disordered" evidence="6">
    <location>
        <begin position="534"/>
        <end position="695"/>
    </location>
</feature>
<dbReference type="Gene3D" id="2.40.50.140">
    <property type="entry name" value="Nucleic acid-binding proteins"/>
    <property type="match status" value="1"/>
</dbReference>
<evidence type="ECO:0000313" key="9">
    <source>
        <dbReference type="Proteomes" id="UP000242636"/>
    </source>
</evidence>
<dbReference type="PANTHER" id="PTHR30001:SF0">
    <property type="entry name" value="RIBONUCLEASE G"/>
    <property type="match status" value="1"/>
</dbReference>
<dbReference type="InterPro" id="IPR004659">
    <property type="entry name" value="RNase_E/G"/>
</dbReference>
<feature type="compositionally biased region" description="Low complexity" evidence="6">
    <location>
        <begin position="616"/>
        <end position="627"/>
    </location>
</feature>
<feature type="compositionally biased region" description="Polar residues" evidence="6">
    <location>
        <begin position="455"/>
        <end position="466"/>
    </location>
</feature>
<proteinExistence type="predicted"/>
<dbReference type="Proteomes" id="UP000242636">
    <property type="component" value="Unassembled WGS sequence"/>
</dbReference>
<feature type="compositionally biased region" description="Basic residues" evidence="6">
    <location>
        <begin position="686"/>
        <end position="695"/>
    </location>
</feature>
<evidence type="ECO:0000256" key="3">
    <source>
        <dbReference type="ARBA" id="ARBA00022801"/>
    </source>
</evidence>
<feature type="domain" description="S1 motif" evidence="7">
    <location>
        <begin position="35"/>
        <end position="117"/>
    </location>
</feature>
<keyword evidence="3" id="KW-0378">Hydrolase</keyword>
<organism evidence="8 9">
    <name type="scientific">Candidatus Synechococcus spongiarum LMB bulk15M</name>
    <dbReference type="NCBI Taxonomy" id="1943582"/>
    <lineage>
        <taxon>Bacteria</taxon>
        <taxon>Bacillati</taxon>
        <taxon>Cyanobacteriota</taxon>
        <taxon>Cyanophyceae</taxon>
        <taxon>Synechococcales</taxon>
        <taxon>Synechococcaceae</taxon>
        <taxon>Synechococcus</taxon>
    </lineage>
</organism>
<comment type="cofactor">
    <cofactor evidence="1">
        <name>Mg(2+)</name>
        <dbReference type="ChEBI" id="CHEBI:18420"/>
    </cofactor>
</comment>
<dbReference type="InterPro" id="IPR012340">
    <property type="entry name" value="NA-bd_OB-fold"/>
</dbReference>
<evidence type="ECO:0000256" key="2">
    <source>
        <dbReference type="ARBA" id="ARBA00022723"/>
    </source>
</evidence>
<evidence type="ECO:0000256" key="4">
    <source>
        <dbReference type="ARBA" id="ARBA00022842"/>
    </source>
</evidence>
<sequence>MTKQILIAEDLRIAAILNNERVDQLIVAQGQHQIGDIYLGTVENVHPGIDAAFVKIGESERNGFIHVTDLGPLRLRKTAGSITDLLEPRQKALVQVMKEPTGSKGPRLTGNITLPGRFLMLQPSGKGVNISRRINEEAERDRLRALAVLIKPAGTGLLVRTKAEGVGEDQIIDDLETLCRQWETIQATAETSQPPVLLNRDDDFVHRTLRDHCGPDLDKVVVDSPQVMERVRTFLDAERNAVAVDSFASAEELLEAFRIHAAIHQALLPRVDLPSGGYVIIEPTEALTVIDVNSGSFTRSATSRETVLWTNCEAATEIARQLQLRNIGGMVIVDFIDMESRRDQLLLLEHFMKAMAPDKARPQIAQITELGLVELTRKRQGRNVYELFGHQCPGCSGQGHVARVPGKATMQPLVKGMVQAPMAPAAAPGDTSSDVGNGGNSNNRRRRRGGGRNGTQTPVETPTFPSAVSGEPETDPSPEAESTPPGEPEIVAVPMSKDQETVFSWCGFNPALMASTPPKDLSNVAVRVICSDEDTQSPSVEAREQVANGSPGHRRRQRNRIETDKPPVVLEVATDQQPDEQSQVQVQEENAAPARQRKSRTRSQKPGPLPVTADQESSTTTSPETPTATREGPGPRASDQDAVGEQPALQPLQGNGRGQNTSAPHADGAAAGEKTEEEQDDDRQQPRRRRRRSST</sequence>
<dbReference type="SUPFAM" id="SSF50249">
    <property type="entry name" value="Nucleic acid-binding proteins"/>
    <property type="match status" value="1"/>
</dbReference>
<reference evidence="8 9" key="1">
    <citation type="submission" date="2017-02" db="EMBL/GenBank/DDBJ databases">
        <title>Draft Genome Sequences of 'Candidatus Synechococcus spongiarum', Cyanobacterial Symbionts of the Mediterranean Sponge Aplysina aerophoba from two locations.</title>
        <authorList>
            <person name="Slaby B.M."/>
            <person name="Hentschel U."/>
        </authorList>
    </citation>
    <scope>NUCLEOTIDE SEQUENCE [LARGE SCALE GENOMIC DNA]</scope>
    <source>
        <strain evidence="8">LMB bulk15M</strain>
    </source>
</reference>
<evidence type="ECO:0000256" key="6">
    <source>
        <dbReference type="SAM" id="MobiDB-lite"/>
    </source>
</evidence>